<keyword evidence="5 6" id="KW-0472">Membrane</keyword>
<keyword evidence="4 6" id="KW-1133">Transmembrane helix</keyword>
<evidence type="ECO:0000256" key="3">
    <source>
        <dbReference type="ARBA" id="ARBA00022692"/>
    </source>
</evidence>
<dbReference type="InterPro" id="IPR001851">
    <property type="entry name" value="ABC_transp_permease"/>
</dbReference>
<protein>
    <submittedName>
        <fullName evidence="7">ABC transporter permease</fullName>
    </submittedName>
</protein>
<sequence length="314" mass="32209">MMDFLSDPVFAGFLSASVRLSIPILLAALGGVFAERAGVLNVGLEGMMLAGCFAGFMITFQSDLLILGLLAAMVVGGGVGLLLGVFAITLRANQVVVGIAINLLVAGATAFLFRLAFRAGAETPRITPFEALDFGSLATIPVLGPILFNHDILTYGALGLVVVSWVVLCRSTIGLTVSAVGENPVAATTLGLYVVRTRYVAVVVSGVLAGLGGAFLSMSATGLFLDNMTAGRGYIALAILILGRRHPFGIVVASLVFGAAEALQLRAQLMPTGVPLQALIVLPYALTLVVLAGFAAKSGAPKSLGQPLPKSGVR</sequence>
<keyword evidence="3 6" id="KW-0812">Transmembrane</keyword>
<accession>A0AAW7XWE7</accession>
<feature type="transmembrane region" description="Helical" evidence="6">
    <location>
        <begin position="39"/>
        <end position="58"/>
    </location>
</feature>
<keyword evidence="2" id="KW-1003">Cell membrane</keyword>
<gene>
    <name evidence="7" type="ORF">Q4494_13055</name>
</gene>
<dbReference type="PANTHER" id="PTHR43370">
    <property type="entry name" value="SUGAR ABC TRANSPORTER INTEGRAL MEMBRANE PROTEIN-RELATED"/>
    <property type="match status" value="1"/>
</dbReference>
<organism evidence="7 8">
    <name type="scientific">Celeribacter halophilus</name>
    <dbReference type="NCBI Taxonomy" id="576117"/>
    <lineage>
        <taxon>Bacteria</taxon>
        <taxon>Pseudomonadati</taxon>
        <taxon>Pseudomonadota</taxon>
        <taxon>Alphaproteobacteria</taxon>
        <taxon>Rhodobacterales</taxon>
        <taxon>Roseobacteraceae</taxon>
        <taxon>Celeribacter</taxon>
    </lineage>
</organism>
<dbReference type="Proteomes" id="UP001169823">
    <property type="component" value="Unassembled WGS sequence"/>
</dbReference>
<evidence type="ECO:0000313" key="7">
    <source>
        <dbReference type="EMBL" id="MDO6458011.1"/>
    </source>
</evidence>
<feature type="transmembrane region" description="Helical" evidence="6">
    <location>
        <begin position="95"/>
        <end position="117"/>
    </location>
</feature>
<comment type="caution">
    <text evidence="7">The sequence shown here is derived from an EMBL/GenBank/DDBJ whole genome shotgun (WGS) entry which is preliminary data.</text>
</comment>
<dbReference type="Pfam" id="PF02653">
    <property type="entry name" value="BPD_transp_2"/>
    <property type="match status" value="1"/>
</dbReference>
<proteinExistence type="predicted"/>
<dbReference type="RefSeq" id="WP_303494798.1">
    <property type="nucleotide sequence ID" value="NZ_JAUOPJ010000010.1"/>
</dbReference>
<reference evidence="7" key="1">
    <citation type="submission" date="2023-07" db="EMBL/GenBank/DDBJ databases">
        <title>Genome content predicts the carbon catabolic preferences of heterotrophic bacteria.</title>
        <authorList>
            <person name="Gralka M."/>
        </authorList>
    </citation>
    <scope>NUCLEOTIDE SEQUENCE</scope>
    <source>
        <strain evidence="7">I2M02</strain>
    </source>
</reference>
<dbReference type="GO" id="GO:0022857">
    <property type="term" value="F:transmembrane transporter activity"/>
    <property type="evidence" value="ECO:0007669"/>
    <property type="project" value="InterPro"/>
</dbReference>
<feature type="transmembrane region" description="Helical" evidence="6">
    <location>
        <begin position="276"/>
        <end position="296"/>
    </location>
</feature>
<feature type="transmembrane region" description="Helical" evidence="6">
    <location>
        <begin position="155"/>
        <end position="179"/>
    </location>
</feature>
<feature type="transmembrane region" description="Helical" evidence="6">
    <location>
        <begin position="246"/>
        <end position="264"/>
    </location>
</feature>
<evidence type="ECO:0000256" key="6">
    <source>
        <dbReference type="SAM" id="Phobius"/>
    </source>
</evidence>
<evidence type="ECO:0000256" key="5">
    <source>
        <dbReference type="ARBA" id="ARBA00023136"/>
    </source>
</evidence>
<evidence type="ECO:0000256" key="1">
    <source>
        <dbReference type="ARBA" id="ARBA00004651"/>
    </source>
</evidence>
<evidence type="ECO:0000256" key="4">
    <source>
        <dbReference type="ARBA" id="ARBA00022989"/>
    </source>
</evidence>
<dbReference type="EMBL" id="JAUOPJ010000010">
    <property type="protein sequence ID" value="MDO6458011.1"/>
    <property type="molecule type" value="Genomic_DNA"/>
</dbReference>
<dbReference type="PANTHER" id="PTHR43370:SF1">
    <property type="entry name" value="GUANOSINE ABC TRANSPORTER PERMEASE PROTEIN NUPQ"/>
    <property type="match status" value="1"/>
</dbReference>
<dbReference type="GO" id="GO:0005886">
    <property type="term" value="C:plasma membrane"/>
    <property type="evidence" value="ECO:0007669"/>
    <property type="project" value="UniProtKB-SubCell"/>
</dbReference>
<name>A0AAW7XWE7_9RHOB</name>
<dbReference type="CDD" id="cd06580">
    <property type="entry name" value="TM_PBP1_transp_TpRbsC_like"/>
    <property type="match status" value="1"/>
</dbReference>
<dbReference type="AlphaFoldDB" id="A0AAW7XWE7"/>
<feature type="transmembrane region" description="Helical" evidence="6">
    <location>
        <begin position="199"/>
        <end position="225"/>
    </location>
</feature>
<feature type="transmembrane region" description="Helical" evidence="6">
    <location>
        <begin position="12"/>
        <end position="32"/>
    </location>
</feature>
<feature type="transmembrane region" description="Helical" evidence="6">
    <location>
        <begin position="64"/>
        <end position="88"/>
    </location>
</feature>
<evidence type="ECO:0000256" key="2">
    <source>
        <dbReference type="ARBA" id="ARBA00022475"/>
    </source>
</evidence>
<comment type="subcellular location">
    <subcellularLocation>
        <location evidence="1">Cell membrane</location>
        <topology evidence="1">Multi-pass membrane protein</topology>
    </subcellularLocation>
</comment>
<evidence type="ECO:0000313" key="8">
    <source>
        <dbReference type="Proteomes" id="UP001169823"/>
    </source>
</evidence>